<evidence type="ECO:0000313" key="11">
    <source>
        <dbReference type="EMBL" id="OCT94351.1"/>
    </source>
</evidence>
<dbReference type="GO" id="GO:0005524">
    <property type="term" value="F:ATP binding"/>
    <property type="evidence" value="ECO:0007669"/>
    <property type="project" value="UniProtKB-UniRule"/>
</dbReference>
<dbReference type="FunFam" id="3.30.200.20:FF:000474">
    <property type="entry name" value="Serine/threonine-protein kinase N2-like"/>
    <property type="match status" value="1"/>
</dbReference>
<name>A0A974HYB6_XENLA</name>
<organism evidence="11 12">
    <name type="scientific">Xenopus laevis</name>
    <name type="common">African clawed frog</name>
    <dbReference type="NCBI Taxonomy" id="8355"/>
    <lineage>
        <taxon>Eukaryota</taxon>
        <taxon>Metazoa</taxon>
        <taxon>Chordata</taxon>
        <taxon>Craniata</taxon>
        <taxon>Vertebrata</taxon>
        <taxon>Euteleostomi</taxon>
        <taxon>Amphibia</taxon>
        <taxon>Batrachia</taxon>
        <taxon>Anura</taxon>
        <taxon>Pipoidea</taxon>
        <taxon>Pipidae</taxon>
        <taxon>Xenopodinae</taxon>
        <taxon>Xenopus</taxon>
        <taxon>Xenopus</taxon>
    </lineage>
</organism>
<dbReference type="PANTHER" id="PTHR24351">
    <property type="entry name" value="RIBOSOMAL PROTEIN S6 KINASE"/>
    <property type="match status" value="1"/>
</dbReference>
<evidence type="ECO:0000256" key="8">
    <source>
        <dbReference type="SAM" id="MobiDB-lite"/>
    </source>
</evidence>
<accession>A0A974HYB6</accession>
<feature type="region of interest" description="Disordered" evidence="8">
    <location>
        <begin position="66"/>
        <end position="86"/>
    </location>
</feature>
<keyword evidence="4 7" id="KW-0547">Nucleotide-binding</keyword>
<evidence type="ECO:0000259" key="9">
    <source>
        <dbReference type="PROSITE" id="PS50011"/>
    </source>
</evidence>
<proteinExistence type="predicted"/>
<dbReference type="PROSITE" id="PS50011">
    <property type="entry name" value="PROTEIN_KINASE_DOM"/>
    <property type="match status" value="1"/>
</dbReference>
<dbReference type="GO" id="GO:0004674">
    <property type="term" value="F:protein serine/threonine kinase activity"/>
    <property type="evidence" value="ECO:0007669"/>
    <property type="project" value="UniProtKB-KW"/>
</dbReference>
<feature type="region of interest" description="Disordered" evidence="8">
    <location>
        <begin position="27"/>
        <end position="50"/>
    </location>
</feature>
<dbReference type="InterPro" id="IPR011009">
    <property type="entry name" value="Kinase-like_dom_sf"/>
</dbReference>
<keyword evidence="3" id="KW-0808">Transferase</keyword>
<dbReference type="EMBL" id="CM004468">
    <property type="protein sequence ID" value="OCT94351.1"/>
    <property type="molecule type" value="Genomic_DNA"/>
</dbReference>
<keyword evidence="1" id="KW-0723">Serine/threonine-protein kinase</keyword>
<keyword evidence="6 7" id="KW-0067">ATP-binding</keyword>
<dbReference type="PROSITE" id="PS00108">
    <property type="entry name" value="PROTEIN_KINASE_ST"/>
    <property type="match status" value="1"/>
</dbReference>
<dbReference type="SUPFAM" id="SSF56112">
    <property type="entry name" value="Protein kinase-like (PK-like)"/>
    <property type="match status" value="1"/>
</dbReference>
<dbReference type="Pfam" id="PF00069">
    <property type="entry name" value="Pkinase"/>
    <property type="match status" value="1"/>
</dbReference>
<keyword evidence="2" id="KW-0597">Phosphoprotein</keyword>
<sequence length="603" mass="68679">MGAAVHACAPVAHSCVRPNLLLTVGGPEGALESNPGGLRAPQADPGQPPHRVTWGVRRDNIEIQEKETSLSPEPTVEKAPEGTRKPGKLRKLRKRISRLFGCRKKQCSSNFSDEPEFPQEDVEEAVTPASFRRNHWMQNEDPAWNLLVCSNNIEFTPVVYLEDDETEVISLDDIEREWIEEDIIRPITPDYSRRSCSIENEDLAWEPPSCSSNITPMPFGSRENDEVVLFKLNDSQRKWIEEEHERIRMIAPVTAMNMKYLPKMIRLVCGTPPSIDDFNIQSLLGEGSYGKVYKANYRKTGRAVAIKTIESFYMDQPTAFAGVLREQRILLLAKKENCHFLTRLFASFSTEHYICLAMEFVEGGDLASHLVRNGMSQERTKFYSACIVLGLQFLHDRNITHRDLKLENVLLDRDGYAKITDFGISKEGMSFTDRSQTQCGTLPYMAPEMFTQYPYTRSVDWWGLGVCIYLMRLSQMPFTGDDADEIIHNIVYEEPIYPPSLTPEIYKIITQLLTKTPYRRLGSDKNGAEDVKKSDFFEGLDWEALKKKEVQPPFVPKIKVPEICTEGIPLEPPDITLQLLNETKMALKELDYPVCSESSETET</sequence>
<evidence type="ECO:0000256" key="6">
    <source>
        <dbReference type="ARBA" id="ARBA00022840"/>
    </source>
</evidence>
<dbReference type="PROSITE" id="PS00107">
    <property type="entry name" value="PROTEIN_KINASE_ATP"/>
    <property type="match status" value="1"/>
</dbReference>
<evidence type="ECO:0000256" key="3">
    <source>
        <dbReference type="ARBA" id="ARBA00022679"/>
    </source>
</evidence>
<dbReference type="Gene3D" id="3.30.200.20">
    <property type="entry name" value="Phosphorylase Kinase, domain 1"/>
    <property type="match status" value="1"/>
</dbReference>
<dbReference type="InterPro" id="IPR008271">
    <property type="entry name" value="Ser/Thr_kinase_AS"/>
</dbReference>
<dbReference type="SMART" id="SM00220">
    <property type="entry name" value="S_TKc"/>
    <property type="match status" value="1"/>
</dbReference>
<dbReference type="PROSITE" id="PS51285">
    <property type="entry name" value="AGC_KINASE_CTER"/>
    <property type="match status" value="1"/>
</dbReference>
<evidence type="ECO:0000256" key="4">
    <source>
        <dbReference type="ARBA" id="ARBA00022741"/>
    </source>
</evidence>
<feature type="binding site" evidence="7">
    <location>
        <position position="307"/>
    </location>
    <ligand>
        <name>ATP</name>
        <dbReference type="ChEBI" id="CHEBI:30616"/>
    </ligand>
</feature>
<evidence type="ECO:0000256" key="5">
    <source>
        <dbReference type="ARBA" id="ARBA00022777"/>
    </source>
</evidence>
<evidence type="ECO:0000256" key="7">
    <source>
        <dbReference type="PROSITE-ProRule" id="PRU10141"/>
    </source>
</evidence>
<keyword evidence="5" id="KW-0418">Kinase</keyword>
<dbReference type="AlphaFoldDB" id="A0A974HYB6"/>
<dbReference type="InterPro" id="IPR000961">
    <property type="entry name" value="AGC-kinase_C"/>
</dbReference>
<dbReference type="InterPro" id="IPR017441">
    <property type="entry name" value="Protein_kinase_ATP_BS"/>
</dbReference>
<reference evidence="12" key="1">
    <citation type="journal article" date="2016" name="Nature">
        <title>Genome evolution in the allotetraploid frog Xenopus laevis.</title>
        <authorList>
            <person name="Session A.M."/>
            <person name="Uno Y."/>
            <person name="Kwon T."/>
            <person name="Chapman J.A."/>
            <person name="Toyoda A."/>
            <person name="Takahashi S."/>
            <person name="Fukui A."/>
            <person name="Hikosaka A."/>
            <person name="Suzuki A."/>
            <person name="Kondo M."/>
            <person name="van Heeringen S.J."/>
            <person name="Quigley I."/>
            <person name="Heinz S."/>
            <person name="Ogino H."/>
            <person name="Ochi H."/>
            <person name="Hellsten U."/>
            <person name="Lyons J.B."/>
            <person name="Simakov O."/>
            <person name="Putnam N."/>
            <person name="Stites J."/>
            <person name="Kuroki Y."/>
            <person name="Tanaka T."/>
            <person name="Michiue T."/>
            <person name="Watanabe M."/>
            <person name="Bogdanovic O."/>
            <person name="Lister R."/>
            <person name="Georgiou G."/>
            <person name="Paranjpe S.S."/>
            <person name="van Kruijsbergen I."/>
            <person name="Shu S."/>
            <person name="Carlson J."/>
            <person name="Kinoshita T."/>
            <person name="Ohta Y."/>
            <person name="Mawaribuchi S."/>
            <person name="Jenkins J."/>
            <person name="Grimwood J."/>
            <person name="Schmutz J."/>
            <person name="Mitros T."/>
            <person name="Mozaffari S.V."/>
            <person name="Suzuki Y."/>
            <person name="Haramoto Y."/>
            <person name="Yamamoto T.S."/>
            <person name="Takagi C."/>
            <person name="Heald R."/>
            <person name="Miller K."/>
            <person name="Haudenschild C."/>
            <person name="Kitzman J."/>
            <person name="Nakayama T."/>
            <person name="Izutsu Y."/>
            <person name="Robert J."/>
            <person name="Fortriede J."/>
            <person name="Burns K."/>
            <person name="Lotay V."/>
            <person name="Karimi K."/>
            <person name="Yasuoka Y."/>
            <person name="Dichmann D.S."/>
            <person name="Flajnik M.F."/>
            <person name="Houston D.W."/>
            <person name="Shendure J."/>
            <person name="DuPasquier L."/>
            <person name="Vize P.D."/>
            <person name="Zorn A.M."/>
            <person name="Ito M."/>
            <person name="Marcotte E.M."/>
            <person name="Wallingford J.B."/>
            <person name="Ito Y."/>
            <person name="Asashima M."/>
            <person name="Ueno N."/>
            <person name="Matsuda Y."/>
            <person name="Veenstra G.J."/>
            <person name="Fujiyama A."/>
            <person name="Harland R.M."/>
            <person name="Taira M."/>
            <person name="Rokhsar D.S."/>
        </authorList>
    </citation>
    <scope>NUCLEOTIDE SEQUENCE [LARGE SCALE GENOMIC DNA]</scope>
    <source>
        <strain evidence="12">J</strain>
    </source>
</reference>
<feature type="domain" description="AGC-kinase C-terminal" evidence="10">
    <location>
        <begin position="538"/>
        <end position="603"/>
    </location>
</feature>
<gene>
    <name evidence="11" type="ORF">XELAEV_18012022mg</name>
</gene>
<evidence type="ECO:0000256" key="2">
    <source>
        <dbReference type="ARBA" id="ARBA00022553"/>
    </source>
</evidence>
<evidence type="ECO:0008006" key="13">
    <source>
        <dbReference type="Google" id="ProtNLM"/>
    </source>
</evidence>
<dbReference type="Proteomes" id="UP000694892">
    <property type="component" value="Chromosome 2L"/>
</dbReference>
<evidence type="ECO:0000259" key="10">
    <source>
        <dbReference type="PROSITE" id="PS51285"/>
    </source>
</evidence>
<dbReference type="InterPro" id="IPR000719">
    <property type="entry name" value="Prot_kinase_dom"/>
</dbReference>
<evidence type="ECO:0000313" key="12">
    <source>
        <dbReference type="Proteomes" id="UP000694892"/>
    </source>
</evidence>
<dbReference type="Gene3D" id="1.10.510.10">
    <property type="entry name" value="Transferase(Phosphotransferase) domain 1"/>
    <property type="match status" value="1"/>
</dbReference>
<feature type="domain" description="Protein kinase" evidence="9">
    <location>
        <begin position="278"/>
        <end position="537"/>
    </location>
</feature>
<protein>
    <recommendedName>
        <fullName evidence="13">Protein kinase domain-containing protein</fullName>
    </recommendedName>
</protein>
<dbReference type="FunFam" id="1.10.510.10:FF:000210">
    <property type="entry name" value="Non-specific serine/threonine protein kinase"/>
    <property type="match status" value="1"/>
</dbReference>
<feature type="compositionally biased region" description="Basic and acidic residues" evidence="8">
    <location>
        <begin position="75"/>
        <end position="84"/>
    </location>
</feature>
<evidence type="ECO:0000256" key="1">
    <source>
        <dbReference type="ARBA" id="ARBA00022527"/>
    </source>
</evidence>